<gene>
    <name evidence="2" type="ORF">H7U12_17075</name>
</gene>
<proteinExistence type="predicted"/>
<accession>A0ABR6VWS7</accession>
<reference evidence="2 3" key="1">
    <citation type="journal article" date="2019" name="Int. J. Syst. Evol. Microbiol.">
        <title>Rufibacter sediminis sp. nov., isolated from freshwater lake sediment.</title>
        <authorList>
            <person name="Qu J.H."/>
            <person name="Zhang L.J."/>
            <person name="Fu Y.H."/>
            <person name="Li H.F."/>
        </authorList>
    </citation>
    <scope>NUCLEOTIDE SEQUENCE [LARGE SCALE GENOMIC DNA]</scope>
    <source>
        <strain evidence="2 3">H-1</strain>
    </source>
</reference>
<organism evidence="2 3">
    <name type="scientific">Rufibacter sediminis</name>
    <dbReference type="NCBI Taxonomy" id="2762756"/>
    <lineage>
        <taxon>Bacteria</taxon>
        <taxon>Pseudomonadati</taxon>
        <taxon>Bacteroidota</taxon>
        <taxon>Cytophagia</taxon>
        <taxon>Cytophagales</taxon>
        <taxon>Hymenobacteraceae</taxon>
        <taxon>Rufibacter</taxon>
    </lineage>
</organism>
<dbReference type="PANTHER" id="PTHR45655:SF13">
    <property type="entry name" value="SOLUBLE GUANYLATE CYCLASE GCY-32-RELATED"/>
    <property type="match status" value="1"/>
</dbReference>
<dbReference type="SUPFAM" id="SSF111126">
    <property type="entry name" value="Ligand-binding domain in the NO signalling and Golgi transport"/>
    <property type="match status" value="1"/>
</dbReference>
<sequence>MEAETTTQDKMHGSMFVLLEHFVESTGGAGAWTRLLEKIGIDHAPYQMQEMYSTDELFALVGQAAEDAGISPYDFMEQYGEFLVPDLLMGYRRYIRPEWRTYEMLLHTEEAMHGAVKKEDPRTSPPKLVVTRQSNQRLIIEYYSKRRMAGVAVGIIRGIAKYYREEDRVKVTRMTEPHAETVQILVDFKS</sequence>
<dbReference type="PANTHER" id="PTHR45655">
    <property type="entry name" value="GUANYLATE CYCLASE SOLUBLE SUBUNIT BETA-2"/>
    <property type="match status" value="1"/>
</dbReference>
<protein>
    <submittedName>
        <fullName evidence="2">Heme NO-binding domain-containing protein</fullName>
    </submittedName>
</protein>
<dbReference type="RefSeq" id="WP_186640254.1">
    <property type="nucleotide sequence ID" value="NZ_JACOAF010000041.1"/>
</dbReference>
<comment type="caution">
    <text evidence="2">The sequence shown here is derived from an EMBL/GenBank/DDBJ whole genome shotgun (WGS) entry which is preliminary data.</text>
</comment>
<evidence type="ECO:0000313" key="2">
    <source>
        <dbReference type="EMBL" id="MBC3541410.1"/>
    </source>
</evidence>
<evidence type="ECO:0000259" key="1">
    <source>
        <dbReference type="Pfam" id="PF07700"/>
    </source>
</evidence>
<dbReference type="Pfam" id="PF07700">
    <property type="entry name" value="HNOB"/>
    <property type="match status" value="1"/>
</dbReference>
<name>A0ABR6VWS7_9BACT</name>
<dbReference type="InterPro" id="IPR011644">
    <property type="entry name" value="Heme_NO-bd"/>
</dbReference>
<keyword evidence="3" id="KW-1185">Reference proteome</keyword>
<dbReference type="Gene3D" id="3.90.1520.10">
    <property type="entry name" value="H-NOX domain"/>
    <property type="match status" value="1"/>
</dbReference>
<dbReference type="Proteomes" id="UP000659698">
    <property type="component" value="Unassembled WGS sequence"/>
</dbReference>
<dbReference type="InterPro" id="IPR024096">
    <property type="entry name" value="NO_sig/Golgi_transp_ligand-bd"/>
</dbReference>
<feature type="domain" description="Heme NO-binding" evidence="1">
    <location>
        <begin position="13"/>
        <end position="168"/>
    </location>
</feature>
<dbReference type="InterPro" id="IPR038158">
    <property type="entry name" value="H-NOX_domain_sf"/>
</dbReference>
<evidence type="ECO:0000313" key="3">
    <source>
        <dbReference type="Proteomes" id="UP000659698"/>
    </source>
</evidence>
<dbReference type="EMBL" id="JACOAF010000041">
    <property type="protein sequence ID" value="MBC3541410.1"/>
    <property type="molecule type" value="Genomic_DNA"/>
</dbReference>